<evidence type="ECO:0000259" key="1">
    <source>
        <dbReference type="PROSITE" id="PS51186"/>
    </source>
</evidence>
<accession>A0ABN2DGW6</accession>
<reference evidence="2 3" key="1">
    <citation type="journal article" date="2019" name="Int. J. Syst. Evol. Microbiol.">
        <title>The Global Catalogue of Microorganisms (GCM) 10K type strain sequencing project: providing services to taxonomists for standard genome sequencing and annotation.</title>
        <authorList>
            <consortium name="The Broad Institute Genomics Platform"/>
            <consortium name="The Broad Institute Genome Sequencing Center for Infectious Disease"/>
            <person name="Wu L."/>
            <person name="Ma J."/>
        </authorList>
    </citation>
    <scope>NUCLEOTIDE SEQUENCE [LARGE SCALE GENOMIC DNA]</scope>
    <source>
        <strain evidence="2 3">JCM 15572</strain>
    </source>
</reference>
<organism evidence="2 3">
    <name type="scientific">Kribbella hippodromi</name>
    <dbReference type="NCBI Taxonomy" id="434347"/>
    <lineage>
        <taxon>Bacteria</taxon>
        <taxon>Bacillati</taxon>
        <taxon>Actinomycetota</taxon>
        <taxon>Actinomycetes</taxon>
        <taxon>Propionibacteriales</taxon>
        <taxon>Kribbellaceae</taxon>
        <taxon>Kribbella</taxon>
    </lineage>
</organism>
<dbReference type="PANTHER" id="PTHR43792">
    <property type="entry name" value="GNAT FAMILY, PUTATIVE (AFU_ORTHOLOGUE AFUA_3G00765)-RELATED-RELATED"/>
    <property type="match status" value="1"/>
</dbReference>
<dbReference type="InterPro" id="IPR000182">
    <property type="entry name" value="GNAT_dom"/>
</dbReference>
<dbReference type="PANTHER" id="PTHR43792:SF16">
    <property type="entry name" value="N-ACETYLTRANSFERASE DOMAIN-CONTAINING PROTEIN"/>
    <property type="match status" value="1"/>
</dbReference>
<dbReference type="Pfam" id="PF13302">
    <property type="entry name" value="Acetyltransf_3"/>
    <property type="match status" value="1"/>
</dbReference>
<dbReference type="SUPFAM" id="SSF55729">
    <property type="entry name" value="Acyl-CoA N-acyltransferases (Nat)"/>
    <property type="match status" value="1"/>
</dbReference>
<dbReference type="Gene3D" id="3.40.630.30">
    <property type="match status" value="1"/>
</dbReference>
<dbReference type="InterPro" id="IPR016181">
    <property type="entry name" value="Acyl_CoA_acyltransferase"/>
</dbReference>
<evidence type="ECO:0000313" key="3">
    <source>
        <dbReference type="Proteomes" id="UP001501705"/>
    </source>
</evidence>
<proteinExistence type="predicted"/>
<comment type="caution">
    <text evidence="2">The sequence shown here is derived from an EMBL/GenBank/DDBJ whole genome shotgun (WGS) entry which is preliminary data.</text>
</comment>
<evidence type="ECO:0000313" key="2">
    <source>
        <dbReference type="EMBL" id="GAA1575571.1"/>
    </source>
</evidence>
<protein>
    <submittedName>
        <fullName evidence="2">GNAT family N-acetyltransferase</fullName>
    </submittedName>
</protein>
<dbReference type="EMBL" id="BAAAPH010000010">
    <property type="protein sequence ID" value="GAA1575571.1"/>
    <property type="molecule type" value="Genomic_DNA"/>
</dbReference>
<feature type="domain" description="N-acetyltransferase" evidence="1">
    <location>
        <begin position="17"/>
        <end position="182"/>
    </location>
</feature>
<keyword evidence="3" id="KW-1185">Reference proteome</keyword>
<dbReference type="Proteomes" id="UP001501705">
    <property type="component" value="Unassembled WGS sequence"/>
</dbReference>
<dbReference type="PROSITE" id="PS51186">
    <property type="entry name" value="GNAT"/>
    <property type="match status" value="1"/>
</dbReference>
<name>A0ABN2DGW6_9ACTN</name>
<gene>
    <name evidence="2" type="ORF">GCM10009804_35440</name>
</gene>
<sequence>MTAYHSVVTAYLQTSRLVLSRFTPDDAELLVELDSDPEVMRYLTGEPTPRAEVEDVVLPEILKVYAEHPRLGTFKAESADGFIGWFGLQPTDEPTTAGVGYRLNRAAWGKGYATEGTKALIAKAFTELGMDRVVADTMAVNHRSRAVMRRSGLRFLKVYHEHFDDPLPGTEFGEVLYGVDRATWEAGRHG</sequence>
<dbReference type="InterPro" id="IPR051531">
    <property type="entry name" value="N-acetyltransferase"/>
</dbReference>